<evidence type="ECO:0000256" key="1">
    <source>
        <dbReference type="SAM" id="Coils"/>
    </source>
</evidence>
<organism evidence="3 4">
    <name type="scientific">Puccinia striiformis f. sp. tritici PST-78</name>
    <dbReference type="NCBI Taxonomy" id="1165861"/>
    <lineage>
        <taxon>Eukaryota</taxon>
        <taxon>Fungi</taxon>
        <taxon>Dikarya</taxon>
        <taxon>Basidiomycota</taxon>
        <taxon>Pucciniomycotina</taxon>
        <taxon>Pucciniomycetes</taxon>
        <taxon>Pucciniales</taxon>
        <taxon>Pucciniaceae</taxon>
        <taxon>Puccinia</taxon>
    </lineage>
</organism>
<dbReference type="PANTHER" id="PTHR23159">
    <property type="entry name" value="CENTROSOMAL PROTEIN 2"/>
    <property type="match status" value="1"/>
</dbReference>
<evidence type="ECO:0000256" key="2">
    <source>
        <dbReference type="SAM" id="MobiDB-lite"/>
    </source>
</evidence>
<dbReference type="Proteomes" id="UP000054564">
    <property type="component" value="Unassembled WGS sequence"/>
</dbReference>
<feature type="coiled-coil region" evidence="1">
    <location>
        <begin position="1110"/>
        <end position="1172"/>
    </location>
</feature>
<accession>A0A0L0VN06</accession>
<sequence>MKFDSSPEDRHHQNVPLPRQAEMTPFSGFAIGDDSNPMVEGSSRRLSSCSGSEYSCASQKQGQLVIAKSSGISRKFNSAHLNLSLLGAPQDQAHYLEMMARKLRTELARVRDSTTFTDLSNSLQTLSTIERELASKFESPTPNHSRVSRHFTQLQVVYDQAFSKISEAVSGEAGSHSDLSFIKSTLEGSIDEIAKEYEMFILSLEAQLNNVAVTPTQPNMKKEILPLSIGVKNLSKSSFSPSANRKELSKQREERLAQQLQIRSSGVASKDVLPDEYHLRLDQRSDRATEAEMEKSKGGKCGDLTNALELVESKQDKMTMGVNKAHWEIGSESQEGGRPLTNFRELQVLHAATVEELEQVRAQYLSTLKDLDEMTTKQEQARLRAQSPSSLNRRPSLASLTNSYSTPSINPAAFSSSPVLFSPVLFSPLRSPVPPRGSPLVSQRSFGRQDSGRPKNALEEDEELLETISVGDHTEQLRIEEEIFETLLPREGSFNRPISVRSPNARDIGPIKLKRTYSNSRTSTLQPLALPLMRSSSLSLSQVSLLQARIRPLNSPSPRSSGAGFSSSFKLESKNDHQAPQDVEQSRESLEKEVLQLQQALKEREEEIRVLESEIQQAPRLRDTLTSSPKSDWHNDRSSSNGYARISISQIPPSDAGGGRQSIAASCCHLHENKEDNFLPSAISCEICQALPGDPHPNPNDISDHIKNLNVLMRSMAKKESVFLEDIRTLKSQLASTEGKFQDLVKLSADQVMNMSSEIEALHERLKISQTSDPRISRTESMSGKKPRRQATQDEKSKLAAITALKEEQKLALERLKAGRGANSNQLFTTTSERLMAKEEELKQLEVRWQAKLKAELTAQADLIWAQSDNQQGNLVKTQIKSFQLKSSRDRDGFNNEIDRLTRAHSEEIVKLKEEMNTSLEVAKTDFSNRIQELELLHAQKLVKLTSSTPLATVKIEDSVEGVNAHEVETWQIEKNQLESRNYELENEKLYLTSEHEMRLEQLKLQHARDVSELERRIQMHTLKEARRSDQPQILPRQNYPTLARSVGSSDVHSGRDSPAVSVGANSMIDSAVLELGVTKQMDDEGSVISKLAKKLAHCEGNLKANISAVAHLEDALNDVEQDLRRSKMQMSSLVQERDKLSTHNQKLKMELDESNAEIVKIKRDLRDEKTQSAIQLNQTKLAKEAARTQLETRMLEVQKTQSKRSSFNCF</sequence>
<dbReference type="OrthoDB" id="3176171at2759"/>
<keyword evidence="4" id="KW-1185">Reference proteome</keyword>
<feature type="compositionally biased region" description="Basic and acidic residues" evidence="2">
    <location>
        <begin position="571"/>
        <end position="591"/>
    </location>
</feature>
<name>A0A0L0VN06_9BASI</name>
<proteinExistence type="predicted"/>
<gene>
    <name evidence="3" type="ORF">PSTG_06071</name>
</gene>
<feature type="region of interest" description="Disordered" evidence="2">
    <location>
        <begin position="1"/>
        <end position="22"/>
    </location>
</feature>
<feature type="compositionally biased region" description="Polar residues" evidence="2">
    <location>
        <begin position="768"/>
        <end position="782"/>
    </location>
</feature>
<reference evidence="4" key="1">
    <citation type="submission" date="2014-03" db="EMBL/GenBank/DDBJ databases">
        <title>The Genome Sequence of Puccinia striiformis f. sp. tritici PST-78.</title>
        <authorList>
            <consortium name="The Broad Institute Genome Sequencing Platform"/>
            <person name="Cuomo C."/>
            <person name="Hulbert S."/>
            <person name="Chen X."/>
            <person name="Walker B."/>
            <person name="Young S.K."/>
            <person name="Zeng Q."/>
            <person name="Gargeya S."/>
            <person name="Fitzgerald M."/>
            <person name="Haas B."/>
            <person name="Abouelleil A."/>
            <person name="Alvarado L."/>
            <person name="Arachchi H.M."/>
            <person name="Berlin A.M."/>
            <person name="Chapman S.B."/>
            <person name="Goldberg J."/>
            <person name="Griggs A."/>
            <person name="Gujja S."/>
            <person name="Hansen M."/>
            <person name="Howarth C."/>
            <person name="Imamovic A."/>
            <person name="Larimer J."/>
            <person name="McCowan C."/>
            <person name="Montmayeur A."/>
            <person name="Murphy C."/>
            <person name="Neiman D."/>
            <person name="Pearson M."/>
            <person name="Priest M."/>
            <person name="Roberts A."/>
            <person name="Saif S."/>
            <person name="Shea T."/>
            <person name="Sisk P."/>
            <person name="Sykes S."/>
            <person name="Wortman J."/>
            <person name="Nusbaum C."/>
            <person name="Birren B."/>
        </authorList>
    </citation>
    <scope>NUCLEOTIDE SEQUENCE [LARGE SCALE GENOMIC DNA]</scope>
    <source>
        <strain evidence="4">race PST-78</strain>
    </source>
</reference>
<comment type="caution">
    <text evidence="3">The sequence shown here is derived from an EMBL/GenBank/DDBJ whole genome shotgun (WGS) entry which is preliminary data.</text>
</comment>
<protein>
    <submittedName>
        <fullName evidence="3">Uncharacterized protein</fullName>
    </submittedName>
</protein>
<feature type="compositionally biased region" description="Low complexity" evidence="2">
    <location>
        <begin position="556"/>
        <end position="569"/>
    </location>
</feature>
<feature type="region of interest" description="Disordered" evidence="2">
    <location>
        <begin position="552"/>
        <end position="591"/>
    </location>
</feature>
<evidence type="ECO:0000313" key="4">
    <source>
        <dbReference type="Proteomes" id="UP000054564"/>
    </source>
</evidence>
<dbReference type="STRING" id="1165861.A0A0L0VN06"/>
<feature type="compositionally biased region" description="Basic and acidic residues" evidence="2">
    <location>
        <begin position="1"/>
        <end position="12"/>
    </location>
</feature>
<keyword evidence="1" id="KW-0175">Coiled coil</keyword>
<dbReference type="PANTHER" id="PTHR23159:SF31">
    <property type="entry name" value="CENTROSOME-ASSOCIATED PROTEIN CEP250 ISOFORM X1"/>
    <property type="match status" value="1"/>
</dbReference>
<dbReference type="EMBL" id="AJIL01000035">
    <property type="protein sequence ID" value="KNF00659.1"/>
    <property type="molecule type" value="Genomic_DNA"/>
</dbReference>
<dbReference type="AlphaFoldDB" id="A0A0L0VN06"/>
<feature type="region of interest" description="Disordered" evidence="2">
    <location>
        <begin position="432"/>
        <end position="459"/>
    </location>
</feature>
<feature type="region of interest" description="Disordered" evidence="2">
    <location>
        <begin position="377"/>
        <end position="399"/>
    </location>
</feature>
<evidence type="ECO:0000313" key="3">
    <source>
        <dbReference type="EMBL" id="KNF00659.1"/>
    </source>
</evidence>
<feature type="compositionally biased region" description="Polar residues" evidence="2">
    <location>
        <begin position="386"/>
        <end position="399"/>
    </location>
</feature>
<feature type="compositionally biased region" description="Polar residues" evidence="2">
    <location>
        <begin position="638"/>
        <end position="652"/>
    </location>
</feature>
<feature type="region of interest" description="Disordered" evidence="2">
    <location>
        <begin position="765"/>
        <end position="796"/>
    </location>
</feature>
<feature type="region of interest" description="Disordered" evidence="2">
    <location>
        <begin position="618"/>
        <end position="661"/>
    </location>
</feature>